<accession>A0A6J4UZX3</accession>
<evidence type="ECO:0000256" key="4">
    <source>
        <dbReference type="ARBA" id="ARBA00022803"/>
    </source>
</evidence>
<dbReference type="PANTHER" id="PTHR46630">
    <property type="entry name" value="TETRATRICOPEPTIDE REPEAT PROTEIN 29"/>
    <property type="match status" value="1"/>
</dbReference>
<comment type="similarity">
    <text evidence="5">Belongs to the Rap family.</text>
</comment>
<dbReference type="AlphaFoldDB" id="A0A6J4UZX3"/>
<comment type="subcellular location">
    <subcellularLocation>
        <location evidence="1">Cytoplasm</location>
    </subcellularLocation>
</comment>
<dbReference type="InterPro" id="IPR011990">
    <property type="entry name" value="TPR-like_helical_dom_sf"/>
</dbReference>
<dbReference type="Gene3D" id="1.25.40.10">
    <property type="entry name" value="Tetratricopeptide repeat domain"/>
    <property type="match status" value="3"/>
</dbReference>
<dbReference type="GO" id="GO:0005737">
    <property type="term" value="C:cytoplasm"/>
    <property type="evidence" value="ECO:0007669"/>
    <property type="project" value="UniProtKB-SubCell"/>
</dbReference>
<dbReference type="EMBL" id="CADCWL010000088">
    <property type="protein sequence ID" value="CAA9563330.1"/>
    <property type="molecule type" value="Genomic_DNA"/>
</dbReference>
<feature type="region of interest" description="Disordered" evidence="7">
    <location>
        <begin position="668"/>
        <end position="715"/>
    </location>
</feature>
<evidence type="ECO:0000256" key="1">
    <source>
        <dbReference type="ARBA" id="ARBA00004496"/>
    </source>
</evidence>
<evidence type="ECO:0000256" key="7">
    <source>
        <dbReference type="SAM" id="MobiDB-lite"/>
    </source>
</evidence>
<sequence length="715" mass="76836">MSRRVSSLRDFVALRRRDGAGNRVLQIARDVTDRRRAVQGALAEIRQPPILDRLTAEDFRGLDEVVVEQSGEDREYAIVLARLTHAAARAKGFDRQIVDAALRLDTLLPGEDPAHERDRLLRDAYAVAQRGGYVRGGRIALGRLGHRALEAADTERARLLLRQQLDLGDEEEDTVAEVDAALALGDLLRREGDRRAAQALFRRAGRSAQRLDHHRGIAEALVRQIELMPRDTDLETLAALQRQASEAARRTVDLGLQSRIVLSLAETLRRNGKRDESIVQLEHGLAIARQIGDLALEGRCLAALAEGERGRGRLAAAADHERTLVDLEERLGNRGAAGGWATRLGSSLLALDAPGEAVDAFGRALSLAAGAGDIRLEQRALGGLGVAQSLLDRPSEALQNLLKALDLARRTVDHRHEAQWLGSIGQALWRFDQPEDAVRALNDGVAAARRVDDTELQANLLTLLGQIHAARGQAPRAREFYGRALELNRRLGQSEEQVVLLSALAGLAADTGQVGSAIALSEQALQIATLAGDQVAGVRLHGRLARLAQRRNDTALALDHLRKAVALAEALDHPALLGRALQHLATVQHAFGDPAAAAGYRRALAHAADNGDEAGEALMQLNLGLLLSTNGHREEGVRFLRQASARAAGLGAAGAPLVERAEAAIAAAGPERTAESGPKTANVHHQPPPENDVVVGDDGANRTDSVYREATLPPL</sequence>
<keyword evidence="2" id="KW-0963">Cytoplasm</keyword>
<keyword evidence="4 6" id="KW-0802">TPR repeat</keyword>
<evidence type="ECO:0000256" key="5">
    <source>
        <dbReference type="ARBA" id="ARBA00038253"/>
    </source>
</evidence>
<evidence type="ECO:0000256" key="2">
    <source>
        <dbReference type="ARBA" id="ARBA00022490"/>
    </source>
</evidence>
<dbReference type="Pfam" id="PF13424">
    <property type="entry name" value="TPR_12"/>
    <property type="match status" value="2"/>
</dbReference>
<gene>
    <name evidence="8" type="ORF">AVDCRST_MAG19-2011</name>
</gene>
<proteinExistence type="inferred from homology"/>
<evidence type="ECO:0000256" key="6">
    <source>
        <dbReference type="PROSITE-ProRule" id="PRU00339"/>
    </source>
</evidence>
<keyword evidence="3" id="KW-0677">Repeat</keyword>
<dbReference type="PANTHER" id="PTHR46630:SF1">
    <property type="entry name" value="TETRATRICOPEPTIDE REPEAT PROTEIN 29"/>
    <property type="match status" value="1"/>
</dbReference>
<organism evidence="8">
    <name type="scientific">uncultured Thermomicrobiales bacterium</name>
    <dbReference type="NCBI Taxonomy" id="1645740"/>
    <lineage>
        <taxon>Bacteria</taxon>
        <taxon>Pseudomonadati</taxon>
        <taxon>Thermomicrobiota</taxon>
        <taxon>Thermomicrobia</taxon>
        <taxon>Thermomicrobiales</taxon>
        <taxon>environmental samples</taxon>
    </lineage>
</organism>
<name>A0A6J4UZX3_9BACT</name>
<evidence type="ECO:0000313" key="8">
    <source>
        <dbReference type="EMBL" id="CAA9563330.1"/>
    </source>
</evidence>
<dbReference type="InterPro" id="IPR019734">
    <property type="entry name" value="TPR_rpt"/>
</dbReference>
<dbReference type="PROSITE" id="PS50005">
    <property type="entry name" value="TPR"/>
    <property type="match status" value="1"/>
</dbReference>
<reference evidence="8" key="1">
    <citation type="submission" date="2020-02" db="EMBL/GenBank/DDBJ databases">
        <authorList>
            <person name="Meier V. D."/>
        </authorList>
    </citation>
    <scope>NUCLEOTIDE SEQUENCE</scope>
    <source>
        <strain evidence="8">AVDCRST_MAG19</strain>
    </source>
</reference>
<dbReference type="SMART" id="SM00028">
    <property type="entry name" value="TPR"/>
    <property type="match status" value="8"/>
</dbReference>
<dbReference type="InterPro" id="IPR051476">
    <property type="entry name" value="Bac_ResReg_Asp_Phosphatase"/>
</dbReference>
<protein>
    <submittedName>
        <fullName evidence="8">Uncharacterized protein</fullName>
    </submittedName>
</protein>
<evidence type="ECO:0000256" key="3">
    <source>
        <dbReference type="ARBA" id="ARBA00022737"/>
    </source>
</evidence>
<dbReference type="SUPFAM" id="SSF48452">
    <property type="entry name" value="TPR-like"/>
    <property type="match status" value="2"/>
</dbReference>
<feature type="repeat" description="TPR" evidence="6">
    <location>
        <begin position="458"/>
        <end position="491"/>
    </location>
</feature>